<dbReference type="SUPFAM" id="SSF46785">
    <property type="entry name" value="Winged helix' DNA-binding domain"/>
    <property type="match status" value="1"/>
</dbReference>
<dbReference type="PROSITE" id="PS50949">
    <property type="entry name" value="HTH_GNTR"/>
    <property type="match status" value="1"/>
</dbReference>
<feature type="domain" description="HTH gntR-type" evidence="4">
    <location>
        <begin position="7"/>
        <end position="75"/>
    </location>
</feature>
<accession>A0A9D1KIQ2</accession>
<dbReference type="Gene3D" id="6.10.250.1220">
    <property type="match status" value="1"/>
</dbReference>
<evidence type="ECO:0000313" key="6">
    <source>
        <dbReference type="Proteomes" id="UP000886881"/>
    </source>
</evidence>
<dbReference type="CDD" id="cd07377">
    <property type="entry name" value="WHTH_GntR"/>
    <property type="match status" value="1"/>
</dbReference>
<evidence type="ECO:0000256" key="2">
    <source>
        <dbReference type="ARBA" id="ARBA00023125"/>
    </source>
</evidence>
<keyword evidence="3" id="KW-0804">Transcription</keyword>
<dbReference type="SMART" id="SM00345">
    <property type="entry name" value="HTH_GNTR"/>
    <property type="match status" value="1"/>
</dbReference>
<evidence type="ECO:0000256" key="1">
    <source>
        <dbReference type="ARBA" id="ARBA00023015"/>
    </source>
</evidence>
<evidence type="ECO:0000313" key="5">
    <source>
        <dbReference type="EMBL" id="HIT46990.1"/>
    </source>
</evidence>
<name>A0A9D1KIQ2_9BACT</name>
<reference evidence="5" key="2">
    <citation type="journal article" date="2021" name="PeerJ">
        <title>Extensive microbial diversity within the chicken gut microbiome revealed by metagenomics and culture.</title>
        <authorList>
            <person name="Gilroy R."/>
            <person name="Ravi A."/>
            <person name="Getino M."/>
            <person name="Pursley I."/>
            <person name="Horton D.L."/>
            <person name="Alikhan N.F."/>
            <person name="Baker D."/>
            <person name="Gharbi K."/>
            <person name="Hall N."/>
            <person name="Watson M."/>
            <person name="Adriaenssens E.M."/>
            <person name="Foster-Nyarko E."/>
            <person name="Jarju S."/>
            <person name="Secka A."/>
            <person name="Antonio M."/>
            <person name="Oren A."/>
            <person name="Chaudhuri R.R."/>
            <person name="La Ragione R."/>
            <person name="Hildebrand F."/>
            <person name="Pallen M.J."/>
        </authorList>
    </citation>
    <scope>NUCLEOTIDE SEQUENCE</scope>
    <source>
        <strain evidence="5">ChiHecec2B26-709</strain>
    </source>
</reference>
<dbReference type="EMBL" id="DVLC01000074">
    <property type="protein sequence ID" value="HIT46990.1"/>
    <property type="molecule type" value="Genomic_DNA"/>
</dbReference>
<comment type="caution">
    <text evidence="5">The sequence shown here is derived from an EMBL/GenBank/DDBJ whole genome shotgun (WGS) entry which is preliminary data.</text>
</comment>
<keyword evidence="2" id="KW-0238">DNA-binding</keyword>
<dbReference type="Gene3D" id="1.10.10.10">
    <property type="entry name" value="Winged helix-like DNA-binding domain superfamily/Winged helix DNA-binding domain"/>
    <property type="match status" value="1"/>
</dbReference>
<dbReference type="InterPro" id="IPR000524">
    <property type="entry name" value="Tscrpt_reg_HTH_GntR"/>
</dbReference>
<dbReference type="PANTHER" id="PTHR38445:SF10">
    <property type="entry name" value="GNTR-FAMILY TRANSCRIPTIONAL REGULATOR"/>
    <property type="match status" value="1"/>
</dbReference>
<dbReference type="Pfam" id="PF00392">
    <property type="entry name" value="GntR"/>
    <property type="match status" value="1"/>
</dbReference>
<dbReference type="GO" id="GO:0003677">
    <property type="term" value="F:DNA binding"/>
    <property type="evidence" value="ECO:0007669"/>
    <property type="project" value="UniProtKB-KW"/>
</dbReference>
<dbReference type="AlphaFoldDB" id="A0A9D1KIQ2"/>
<dbReference type="InterPro" id="IPR036388">
    <property type="entry name" value="WH-like_DNA-bd_sf"/>
</dbReference>
<organism evidence="5 6">
    <name type="scientific">Candidatus Cryptobacteroides merdipullorum</name>
    <dbReference type="NCBI Taxonomy" id="2840771"/>
    <lineage>
        <taxon>Bacteria</taxon>
        <taxon>Pseudomonadati</taxon>
        <taxon>Bacteroidota</taxon>
        <taxon>Bacteroidia</taxon>
        <taxon>Bacteroidales</taxon>
        <taxon>Candidatus Cryptobacteroides</taxon>
    </lineage>
</organism>
<gene>
    <name evidence="5" type="ORF">IAC35_03930</name>
</gene>
<dbReference type="InterPro" id="IPR036390">
    <property type="entry name" value="WH_DNA-bd_sf"/>
</dbReference>
<evidence type="ECO:0000259" key="4">
    <source>
        <dbReference type="PROSITE" id="PS50949"/>
    </source>
</evidence>
<sequence>MEFDSNRPIYIQIADNITNRILSGELKPGSRIPSVREWGAGIGVNPNTVARSYDLLSSRGIIFQQRGIGFFVASDALDTIKKAERQKFIEEEFPAFRMRAELLGINIKDLVK</sequence>
<keyword evidence="1" id="KW-0805">Transcription regulation</keyword>
<dbReference type="PANTHER" id="PTHR38445">
    <property type="entry name" value="HTH-TYPE TRANSCRIPTIONAL REPRESSOR YTRA"/>
    <property type="match status" value="1"/>
</dbReference>
<dbReference type="GO" id="GO:0003700">
    <property type="term" value="F:DNA-binding transcription factor activity"/>
    <property type="evidence" value="ECO:0007669"/>
    <property type="project" value="InterPro"/>
</dbReference>
<evidence type="ECO:0000256" key="3">
    <source>
        <dbReference type="ARBA" id="ARBA00023163"/>
    </source>
</evidence>
<protein>
    <submittedName>
        <fullName evidence="5">GntR family transcriptional regulator</fullName>
    </submittedName>
</protein>
<dbReference type="Proteomes" id="UP000886881">
    <property type="component" value="Unassembled WGS sequence"/>
</dbReference>
<proteinExistence type="predicted"/>
<reference evidence="5" key="1">
    <citation type="submission" date="2020-10" db="EMBL/GenBank/DDBJ databases">
        <authorList>
            <person name="Gilroy R."/>
        </authorList>
    </citation>
    <scope>NUCLEOTIDE SEQUENCE</scope>
    <source>
        <strain evidence="5">ChiHecec2B26-709</strain>
    </source>
</reference>